<proteinExistence type="predicted"/>
<evidence type="ECO:0000313" key="3">
    <source>
        <dbReference type="Proteomes" id="UP001649230"/>
    </source>
</evidence>
<evidence type="ECO:0000313" key="2">
    <source>
        <dbReference type="EMBL" id="UJF32939.1"/>
    </source>
</evidence>
<evidence type="ECO:0008006" key="4">
    <source>
        <dbReference type="Google" id="ProtNLM"/>
    </source>
</evidence>
<organism evidence="2 3">
    <name type="scientific">Paenibacillus hexagrammi</name>
    <dbReference type="NCBI Taxonomy" id="2908839"/>
    <lineage>
        <taxon>Bacteria</taxon>
        <taxon>Bacillati</taxon>
        <taxon>Bacillota</taxon>
        <taxon>Bacilli</taxon>
        <taxon>Bacillales</taxon>
        <taxon>Paenibacillaceae</taxon>
        <taxon>Paenibacillus</taxon>
    </lineage>
</organism>
<name>A0ABY3SFY6_9BACL</name>
<keyword evidence="1" id="KW-0812">Transmembrane</keyword>
<feature type="transmembrane region" description="Helical" evidence="1">
    <location>
        <begin position="83"/>
        <end position="105"/>
    </location>
</feature>
<keyword evidence="3" id="KW-1185">Reference proteome</keyword>
<gene>
    <name evidence="2" type="ORF">L0M14_25735</name>
</gene>
<keyword evidence="1" id="KW-0472">Membrane</keyword>
<feature type="transmembrane region" description="Helical" evidence="1">
    <location>
        <begin position="125"/>
        <end position="144"/>
    </location>
</feature>
<keyword evidence="1" id="KW-1133">Transmembrane helix</keyword>
<protein>
    <recommendedName>
        <fullName evidence="4">DUF1453 domain-containing protein</fullName>
    </recommendedName>
</protein>
<dbReference type="Proteomes" id="UP001649230">
    <property type="component" value="Chromosome"/>
</dbReference>
<feature type="transmembrane region" description="Helical" evidence="1">
    <location>
        <begin position="53"/>
        <end position="71"/>
    </location>
</feature>
<sequence>MMNVGIGLLVVIIIFRSQLKARPVSIKMFTMPLLLLAFAIYESVEAQVQAGEAVSLAMSVLLGAVVGLLQGKFIHVRTVDSVWWAEGSWASLGVWLLSIPVRFAIRYGFIGLLGIPTVLTGSKAYVPFLFSIAGILLGKGIMLVRRYPSALNAILSKPSYLHEN</sequence>
<reference evidence="2 3" key="1">
    <citation type="journal article" date="2024" name="Int. J. Syst. Evol. Microbiol.">
        <title>Paenibacillus hexagrammi sp. nov., a novel bacterium isolated from the gut content of Hexagrammos agrammus.</title>
        <authorList>
            <person name="Jung H.K."/>
            <person name="Kim D.G."/>
            <person name="Zin H."/>
            <person name="Park J."/>
            <person name="Jung H."/>
            <person name="Kim Y.O."/>
            <person name="Kong H.J."/>
            <person name="Kim J.W."/>
            <person name="Kim Y.S."/>
        </authorList>
    </citation>
    <scope>NUCLEOTIDE SEQUENCE [LARGE SCALE GENOMIC DNA]</scope>
    <source>
        <strain evidence="2 3">YPD9-1</strain>
    </source>
</reference>
<dbReference type="RefSeq" id="WP_235119282.1">
    <property type="nucleotide sequence ID" value="NZ_CP090978.1"/>
</dbReference>
<accession>A0ABY3SFY6</accession>
<dbReference type="EMBL" id="CP090978">
    <property type="protein sequence ID" value="UJF32939.1"/>
    <property type="molecule type" value="Genomic_DNA"/>
</dbReference>
<evidence type="ECO:0000256" key="1">
    <source>
        <dbReference type="SAM" id="Phobius"/>
    </source>
</evidence>